<dbReference type="Gene3D" id="3.30.1050.10">
    <property type="entry name" value="SCP2 sterol-binding domain"/>
    <property type="match status" value="1"/>
</dbReference>
<dbReference type="Pfam" id="PF02036">
    <property type="entry name" value="SCP2"/>
    <property type="match status" value="1"/>
</dbReference>
<dbReference type="EMBL" id="NDHY01000006">
    <property type="protein sequence ID" value="RII00169.1"/>
    <property type="molecule type" value="Genomic_DNA"/>
</dbReference>
<dbReference type="InterPro" id="IPR036527">
    <property type="entry name" value="SCP2_sterol-bd_dom_sf"/>
</dbReference>
<organism evidence="2 3">
    <name type="scientific">candidate division NPL-UPA2 bacterium Unc8</name>
    <dbReference type="NCBI Taxonomy" id="1980939"/>
    <lineage>
        <taxon>Bacteria</taxon>
    </lineage>
</organism>
<accession>A0A399FXM9</accession>
<evidence type="ECO:0000313" key="2">
    <source>
        <dbReference type="EMBL" id="RII00169.1"/>
    </source>
</evidence>
<proteinExistence type="predicted"/>
<dbReference type="SUPFAM" id="SSF55718">
    <property type="entry name" value="SCP-like"/>
    <property type="match status" value="1"/>
</dbReference>
<protein>
    <recommendedName>
        <fullName evidence="1">SCP2 domain-containing protein</fullName>
    </recommendedName>
</protein>
<evidence type="ECO:0000313" key="3">
    <source>
        <dbReference type="Proteomes" id="UP000266287"/>
    </source>
</evidence>
<feature type="domain" description="SCP2" evidence="1">
    <location>
        <begin position="52"/>
        <end position="120"/>
    </location>
</feature>
<dbReference type="Proteomes" id="UP000266287">
    <property type="component" value="Unassembled WGS sequence"/>
</dbReference>
<gene>
    <name evidence="2" type="ORF">B9J77_03330</name>
</gene>
<comment type="caution">
    <text evidence="2">The sequence shown here is derived from an EMBL/GenBank/DDBJ whole genome shotgun (WGS) entry which is preliminary data.</text>
</comment>
<reference evidence="2 3" key="1">
    <citation type="submission" date="2018-08" db="EMBL/GenBank/DDBJ databases">
        <title>Draft genome of candidate division NPL-UPA2 bacterium Unc8 that adapted to ultra-basic serpentinizing groundwater.</title>
        <authorList>
            <person name="Ishii S."/>
            <person name="Suzuki S."/>
            <person name="Nealson K.H."/>
        </authorList>
    </citation>
    <scope>NUCLEOTIDE SEQUENCE [LARGE SCALE GENOMIC DNA]</scope>
    <source>
        <strain evidence="2">Unc8</strain>
    </source>
</reference>
<sequence>MAYKFPSEEWIAEFGKAINANEEYKRTAATWEGPVALIFNAEPAIGLDEDFCVWADLWHGECREIKKVTLEEAQKAPYVIRGSYANWKQVVQGRLGPVKGMMQGKLKLKGNLPTIMKYVKASDELVKCAAKVPSEFLDE</sequence>
<dbReference type="AlphaFoldDB" id="A0A399FXM9"/>
<name>A0A399FXM9_UNCN2</name>
<evidence type="ECO:0000259" key="1">
    <source>
        <dbReference type="Pfam" id="PF02036"/>
    </source>
</evidence>
<dbReference type="InterPro" id="IPR003033">
    <property type="entry name" value="SCP2_sterol-bd_dom"/>
</dbReference>